<reference evidence="2" key="1">
    <citation type="submission" date="2020-10" db="EMBL/GenBank/DDBJ databases">
        <authorList>
            <person name="Kikuchi T."/>
        </authorList>
    </citation>
    <scope>NUCLEOTIDE SEQUENCE</scope>
    <source>
        <strain evidence="2">NKZ352</strain>
    </source>
</reference>
<dbReference type="Proteomes" id="UP000835052">
    <property type="component" value="Unassembled WGS sequence"/>
</dbReference>
<evidence type="ECO:0000313" key="3">
    <source>
        <dbReference type="Proteomes" id="UP000835052"/>
    </source>
</evidence>
<keyword evidence="3" id="KW-1185">Reference proteome</keyword>
<sequence>MTSEEDHPKFEPLPPNFVFTTNDPHYYGTATCNVLHYNTAAVISAFVELTILGVGAACFYEMSQKTGSLEGWMTTCQIALTVLSLLTSVSMLVGVYLEQPRLYWPKMTFYSGKYFF</sequence>
<dbReference type="AlphaFoldDB" id="A0A8S1HMH6"/>
<protein>
    <submittedName>
        <fullName evidence="2">Uncharacterized protein</fullName>
    </submittedName>
</protein>
<evidence type="ECO:0000256" key="1">
    <source>
        <dbReference type="SAM" id="Phobius"/>
    </source>
</evidence>
<evidence type="ECO:0000313" key="2">
    <source>
        <dbReference type="EMBL" id="CAD6196482.1"/>
    </source>
</evidence>
<gene>
    <name evidence="2" type="ORF">CAUJ_LOCUS12396</name>
</gene>
<accession>A0A8S1HMH6</accession>
<dbReference type="EMBL" id="CAJGYM010000073">
    <property type="protein sequence ID" value="CAD6196482.1"/>
    <property type="molecule type" value="Genomic_DNA"/>
</dbReference>
<feature type="transmembrane region" description="Helical" evidence="1">
    <location>
        <begin position="72"/>
        <end position="97"/>
    </location>
</feature>
<dbReference type="OrthoDB" id="5772927at2759"/>
<name>A0A8S1HMH6_9PELO</name>
<keyword evidence="1" id="KW-0472">Membrane</keyword>
<feature type="transmembrane region" description="Helical" evidence="1">
    <location>
        <begin position="40"/>
        <end position="60"/>
    </location>
</feature>
<proteinExistence type="predicted"/>
<keyword evidence="1" id="KW-0812">Transmembrane</keyword>
<keyword evidence="1" id="KW-1133">Transmembrane helix</keyword>
<comment type="caution">
    <text evidence="2">The sequence shown here is derived from an EMBL/GenBank/DDBJ whole genome shotgun (WGS) entry which is preliminary data.</text>
</comment>
<organism evidence="2 3">
    <name type="scientific">Caenorhabditis auriculariae</name>
    <dbReference type="NCBI Taxonomy" id="2777116"/>
    <lineage>
        <taxon>Eukaryota</taxon>
        <taxon>Metazoa</taxon>
        <taxon>Ecdysozoa</taxon>
        <taxon>Nematoda</taxon>
        <taxon>Chromadorea</taxon>
        <taxon>Rhabditida</taxon>
        <taxon>Rhabditina</taxon>
        <taxon>Rhabditomorpha</taxon>
        <taxon>Rhabditoidea</taxon>
        <taxon>Rhabditidae</taxon>
        <taxon>Peloderinae</taxon>
        <taxon>Caenorhabditis</taxon>
    </lineage>
</organism>